<dbReference type="Proteomes" id="UP001497444">
    <property type="component" value="Unassembled WGS sequence"/>
</dbReference>
<dbReference type="SUPFAM" id="SSF50978">
    <property type="entry name" value="WD40 repeat-like"/>
    <property type="match status" value="1"/>
</dbReference>
<evidence type="ECO:0000313" key="1">
    <source>
        <dbReference type="EMBL" id="CAK9251385.1"/>
    </source>
</evidence>
<proteinExistence type="predicted"/>
<protein>
    <submittedName>
        <fullName evidence="1">Uncharacterized protein</fullName>
    </submittedName>
</protein>
<gene>
    <name evidence="1" type="ORF">CSSPJE1EN1_LOCUS26763</name>
</gene>
<name>A0ABP0VEJ2_9BRYO</name>
<evidence type="ECO:0000313" key="2">
    <source>
        <dbReference type="Proteomes" id="UP001497444"/>
    </source>
</evidence>
<keyword evidence="2" id="KW-1185">Reference proteome</keyword>
<organism evidence="1 2">
    <name type="scientific">Sphagnum jensenii</name>
    <dbReference type="NCBI Taxonomy" id="128206"/>
    <lineage>
        <taxon>Eukaryota</taxon>
        <taxon>Viridiplantae</taxon>
        <taxon>Streptophyta</taxon>
        <taxon>Embryophyta</taxon>
        <taxon>Bryophyta</taxon>
        <taxon>Sphagnophytina</taxon>
        <taxon>Sphagnopsida</taxon>
        <taxon>Sphagnales</taxon>
        <taxon>Sphagnaceae</taxon>
        <taxon>Sphagnum</taxon>
    </lineage>
</organism>
<dbReference type="InterPro" id="IPR036322">
    <property type="entry name" value="WD40_repeat_dom_sf"/>
</dbReference>
<dbReference type="EMBL" id="CAXAQS010000370">
    <property type="protein sequence ID" value="CAK9251385.1"/>
    <property type="molecule type" value="Genomic_DNA"/>
</dbReference>
<reference evidence="1" key="1">
    <citation type="submission" date="2024-02" db="EMBL/GenBank/DDBJ databases">
        <authorList>
            <consortium name="ELIXIR-Norway"/>
            <consortium name="Elixir Norway"/>
        </authorList>
    </citation>
    <scope>NUCLEOTIDE SEQUENCE</scope>
</reference>
<accession>A0ABP0VEJ2</accession>
<sequence>MYRYSTSDAAKNALVLGSAAKSRVRRRLVYDSTPTDKKIIASLALGGDPDIITFEDFVTGSSLSSGSSVNNNSNVSKLDFVLTEWREAVISIEKDNTHFEVLPRIPVAPSVLTNHINYKHHQQNQMSSTSAVANDGSSFIVSAGDFLGHQHRVVSLNSDFIHGSNTDVIASCDCYGQVLVWTVMLAHSQLATRKYIISRRPQRKFTCLSCVHTCIDISWQMGVVVVGSQHFIQIFSIEREELLRSIDIFPILKTFSIQNNNQAGINLEQKEVCILNECSHTYCTCKVNGQVEYKSLRKLKPSRYSKVTDINTTIADDKDMDVWTSGYNIDSTKVTATQLGHGVIVHRIALCNDGIIVLHVSKIHMATTKLARLRSTTI</sequence>
<comment type="caution">
    <text evidence="1">The sequence shown here is derived from an EMBL/GenBank/DDBJ whole genome shotgun (WGS) entry which is preliminary data.</text>
</comment>